<dbReference type="EMBL" id="CAWYQH010000001">
    <property type="protein sequence ID" value="CAK8672566.1"/>
    <property type="molecule type" value="Genomic_DNA"/>
</dbReference>
<organism evidence="2 3">
    <name type="scientific">Clavelina lepadiformis</name>
    <name type="common">Light-bulb sea squirt</name>
    <name type="synonym">Ascidia lepadiformis</name>
    <dbReference type="NCBI Taxonomy" id="159417"/>
    <lineage>
        <taxon>Eukaryota</taxon>
        <taxon>Metazoa</taxon>
        <taxon>Chordata</taxon>
        <taxon>Tunicata</taxon>
        <taxon>Ascidiacea</taxon>
        <taxon>Aplousobranchia</taxon>
        <taxon>Clavelinidae</taxon>
        <taxon>Clavelina</taxon>
    </lineage>
</organism>
<name>A0ABP0EYM2_CLALP</name>
<dbReference type="Proteomes" id="UP001642483">
    <property type="component" value="Unassembled WGS sequence"/>
</dbReference>
<reference evidence="2 3" key="1">
    <citation type="submission" date="2024-02" db="EMBL/GenBank/DDBJ databases">
        <authorList>
            <person name="Daric V."/>
            <person name="Darras S."/>
        </authorList>
    </citation>
    <scope>NUCLEOTIDE SEQUENCE [LARGE SCALE GENOMIC DNA]</scope>
</reference>
<comment type="caution">
    <text evidence="2">The sequence shown here is derived from an EMBL/GenBank/DDBJ whole genome shotgun (WGS) entry which is preliminary data.</text>
</comment>
<keyword evidence="1" id="KW-0812">Transmembrane</keyword>
<gene>
    <name evidence="2" type="ORF">CVLEPA_LOCUS2276</name>
</gene>
<evidence type="ECO:0000313" key="3">
    <source>
        <dbReference type="Proteomes" id="UP001642483"/>
    </source>
</evidence>
<evidence type="ECO:0000256" key="1">
    <source>
        <dbReference type="SAM" id="Phobius"/>
    </source>
</evidence>
<protein>
    <submittedName>
        <fullName evidence="2">Uncharacterized protein</fullName>
    </submittedName>
</protein>
<evidence type="ECO:0000313" key="2">
    <source>
        <dbReference type="EMBL" id="CAK8672566.1"/>
    </source>
</evidence>
<accession>A0ABP0EYM2</accession>
<keyword evidence="1" id="KW-0472">Membrane</keyword>
<keyword evidence="1" id="KW-1133">Transmembrane helix</keyword>
<sequence length="1007" mass="114533">MVELGWEVVRQAGGTDMSTQTIEWVFWGLLLPFAIINGLSITARKDYRETTTTMQAQVDRQTSIVGLGQEKLTIILNSEQSGASTEALKNLEHITSGMSLTSSKRNQINSTTAQSTTKYEVSSGFFSREITKWISIGFSVLICLLCFSLFVTCCRKRIFRQRVKKHRKRNSCKTNADLSTPLICDFTGSDERRDADAMTQVRQLVASNCSAAGSKQSMKLPQTIRRSNSQLKNGTYQPEIFGSHSCRQPGNITNARQSTMSANNHLTELNNRTYEDLITSAAKDVGPSQKSNQDNVYDVTSGANLPSFVEYVNIESNRHRKRRQEHAYETIECEGNEVTILPRNREADTLEGFCRPGIRQQCNQPMTLTIQPEKMSSGFGEIEKQTRQMSVPAAGRKSLLSRQSIDFQVKPVRKSCHRAVSTSNFPDLSSTTAKSRICLLPVESGAAFTANNQPQSNQTRRRREVLPAVCGKVHVRRRSKRKVRNKRRYWDERRSRRLHASYLHSTEEDVFLPKDADGQNRWPLPGVYFNSSSGSSSEVFRFRPAKMRRKKTNLNAPLGEASLLEDIWHHLDEITKNKTKRSDSSQRTSLSITSSTDDVTATRNFSKIKTLASPSLEPHEISPDCTSDRGYFTYRHSEIAKPNSYQVVPHYDRSAALQNCYCRVPTKHSFHTLSDSCTEQCKSSSATLLSDISSCGNESLYYGRYAKKNFSMSYKFSKPDRCENCDVKLVLLKPKLSCLEESIPVVNNDTCEIAKRTITQYPLNQMSNDSYLHVLECYLEAEASTYDKFTNCISIPICHEHTKNQYGRETPLDEKLVRENLPTVEVSKIEREETITAVEALHMQDTTDVNASSQTYLKEQLEIQFNDCETKNNTFDCELKMPEALPFNYQERDYTCTTKMKEYLPRKENDKTYLSSVPSNLRCNLPIRSTTTKKKKNYDVVVPSVLLKHAQATSINKKVKPLSRISKDSSQDTVFYFGQEEIRKDSIIQKDENRFSTSFKVIMQMTM</sequence>
<feature type="transmembrane region" description="Helical" evidence="1">
    <location>
        <begin position="133"/>
        <end position="151"/>
    </location>
</feature>
<keyword evidence="3" id="KW-1185">Reference proteome</keyword>
<proteinExistence type="predicted"/>
<feature type="transmembrane region" description="Helical" evidence="1">
    <location>
        <begin position="24"/>
        <end position="43"/>
    </location>
</feature>